<evidence type="ECO:0000313" key="2">
    <source>
        <dbReference type="EMBL" id="PMD31317.1"/>
    </source>
</evidence>
<evidence type="ECO:0000256" key="1">
    <source>
        <dbReference type="SAM" id="MobiDB-lite"/>
    </source>
</evidence>
<accession>A0A2J6QYH7</accession>
<sequence length="333" mass="37140">MVIEKYRITAENIYNFDEKGREFISCLACISAIGRWIPLLLVYKGESKDLLDTWVDGVETNSMAHFTTSHNGWSNNAIGLRLLIVDGHSSHVNMAINHLMDSTLSKVGMIKGLFWEHFKPVFDQAFLEANIQSAFRKLGIWPTDGTEIIKIITRGMRTPKSLKAIRHFQVWYDEEPTDDKVKKLFATALHLSAQGVRLNLCGEPNKGIIDCYSPAQVVKAREAANALKNKLEKEKKAKEKAEKKAKAEREKLVKELAAAAKKAQQAQPNPTTPRAKKAAPTVPKPPKSAPRVKAPLKLSSRRSVIVPAPSAVEVVVEARRTATRTITRPARFT</sequence>
<protein>
    <recommendedName>
        <fullName evidence="4">DDE-1 domain-containing protein</fullName>
    </recommendedName>
</protein>
<dbReference type="OrthoDB" id="3563599at2759"/>
<gene>
    <name evidence="2" type="ORF">L207DRAFT_519567</name>
</gene>
<keyword evidence="3" id="KW-1185">Reference proteome</keyword>
<evidence type="ECO:0008006" key="4">
    <source>
        <dbReference type="Google" id="ProtNLM"/>
    </source>
</evidence>
<proteinExistence type="predicted"/>
<organism evidence="2 3">
    <name type="scientific">Hyaloscypha variabilis (strain UAMH 11265 / GT02V1 / F)</name>
    <name type="common">Meliniomyces variabilis</name>
    <dbReference type="NCBI Taxonomy" id="1149755"/>
    <lineage>
        <taxon>Eukaryota</taxon>
        <taxon>Fungi</taxon>
        <taxon>Dikarya</taxon>
        <taxon>Ascomycota</taxon>
        <taxon>Pezizomycotina</taxon>
        <taxon>Leotiomycetes</taxon>
        <taxon>Helotiales</taxon>
        <taxon>Hyaloscyphaceae</taxon>
        <taxon>Hyaloscypha</taxon>
        <taxon>Hyaloscypha variabilis</taxon>
    </lineage>
</organism>
<dbReference type="Proteomes" id="UP000235786">
    <property type="component" value="Unassembled WGS sequence"/>
</dbReference>
<dbReference type="AlphaFoldDB" id="A0A2J6QYH7"/>
<feature type="region of interest" description="Disordered" evidence="1">
    <location>
        <begin position="259"/>
        <end position="299"/>
    </location>
</feature>
<reference evidence="2 3" key="1">
    <citation type="submission" date="2016-04" db="EMBL/GenBank/DDBJ databases">
        <title>A degradative enzymes factory behind the ericoid mycorrhizal symbiosis.</title>
        <authorList>
            <consortium name="DOE Joint Genome Institute"/>
            <person name="Martino E."/>
            <person name="Morin E."/>
            <person name="Grelet G."/>
            <person name="Kuo A."/>
            <person name="Kohler A."/>
            <person name="Daghino S."/>
            <person name="Barry K."/>
            <person name="Choi C."/>
            <person name="Cichocki N."/>
            <person name="Clum A."/>
            <person name="Copeland A."/>
            <person name="Hainaut M."/>
            <person name="Haridas S."/>
            <person name="Labutti K."/>
            <person name="Lindquist E."/>
            <person name="Lipzen A."/>
            <person name="Khouja H.-R."/>
            <person name="Murat C."/>
            <person name="Ohm R."/>
            <person name="Olson A."/>
            <person name="Spatafora J."/>
            <person name="Veneault-Fourrey C."/>
            <person name="Henrissat B."/>
            <person name="Grigoriev I."/>
            <person name="Martin F."/>
            <person name="Perotto S."/>
        </authorList>
    </citation>
    <scope>NUCLEOTIDE SEQUENCE [LARGE SCALE GENOMIC DNA]</scope>
    <source>
        <strain evidence="2 3">F</strain>
    </source>
</reference>
<feature type="compositionally biased region" description="Low complexity" evidence="1">
    <location>
        <begin position="259"/>
        <end position="281"/>
    </location>
</feature>
<evidence type="ECO:0000313" key="3">
    <source>
        <dbReference type="Proteomes" id="UP000235786"/>
    </source>
</evidence>
<name>A0A2J6QYH7_HYAVF</name>
<dbReference type="STRING" id="1149755.A0A2J6QYH7"/>
<dbReference type="EMBL" id="KZ613963">
    <property type="protein sequence ID" value="PMD31317.1"/>
    <property type="molecule type" value="Genomic_DNA"/>
</dbReference>